<evidence type="ECO:0000256" key="1">
    <source>
        <dbReference type="ARBA" id="ARBA00004635"/>
    </source>
</evidence>
<feature type="domain" description="Spore germination protein N-terminal" evidence="9">
    <location>
        <begin position="22"/>
        <end position="189"/>
    </location>
</feature>
<dbReference type="InterPro" id="IPR038501">
    <property type="entry name" value="Spore_GerAC_C_sf"/>
</dbReference>
<dbReference type="Pfam" id="PF05504">
    <property type="entry name" value="Spore_GerAC"/>
    <property type="match status" value="1"/>
</dbReference>
<comment type="similarity">
    <text evidence="2">Belongs to the GerABKC lipoprotein family.</text>
</comment>
<evidence type="ECO:0000259" key="9">
    <source>
        <dbReference type="Pfam" id="PF25198"/>
    </source>
</evidence>
<comment type="caution">
    <text evidence="10">The sequence shown here is derived from an EMBL/GenBank/DDBJ whole genome shotgun (WGS) entry which is preliminary data.</text>
</comment>
<evidence type="ECO:0000256" key="5">
    <source>
        <dbReference type="ARBA" id="ARBA00023136"/>
    </source>
</evidence>
<evidence type="ECO:0000259" key="8">
    <source>
        <dbReference type="Pfam" id="PF05504"/>
    </source>
</evidence>
<dbReference type="PANTHER" id="PTHR35789">
    <property type="entry name" value="SPORE GERMINATION PROTEIN B3"/>
    <property type="match status" value="1"/>
</dbReference>
<dbReference type="PANTHER" id="PTHR35789:SF1">
    <property type="entry name" value="SPORE GERMINATION PROTEIN B3"/>
    <property type="match status" value="1"/>
</dbReference>
<dbReference type="InterPro" id="IPR008844">
    <property type="entry name" value="Spore_GerAC-like"/>
</dbReference>
<evidence type="ECO:0000256" key="6">
    <source>
        <dbReference type="ARBA" id="ARBA00023139"/>
    </source>
</evidence>
<feature type="domain" description="Spore germination GerAC-like C-terminal" evidence="8">
    <location>
        <begin position="219"/>
        <end position="380"/>
    </location>
</feature>
<evidence type="ECO:0000313" key="11">
    <source>
        <dbReference type="Proteomes" id="UP000886800"/>
    </source>
</evidence>
<keyword evidence="3" id="KW-0309">Germination</keyword>
<proteinExistence type="inferred from homology"/>
<comment type="subcellular location">
    <subcellularLocation>
        <location evidence="1">Membrane</location>
        <topology evidence="1">Lipid-anchor</topology>
    </subcellularLocation>
</comment>
<dbReference type="Gene3D" id="3.30.300.210">
    <property type="entry name" value="Nutrient germinant receptor protein C, domain 3"/>
    <property type="match status" value="1"/>
</dbReference>
<name>A0A9D2B7D4_9FIRM</name>
<evidence type="ECO:0000313" key="10">
    <source>
        <dbReference type="EMBL" id="HIX64977.1"/>
    </source>
</evidence>
<gene>
    <name evidence="10" type="ORF">H9736_01875</name>
</gene>
<sequence>MRRLWGVLLAVLALSGCIPTVSLNDRAMIRAVAVDLLEDGRYQVTLQVNEAADGSSENGGPEQTALTETGRDLTELLSRASVSRGKQMFLGSARLILVGEQLAREDLLPALRFFNATQQVAPTIAVAVVRGEAGELIHAGEEAGQFSADGVLDVLHKAQEAGYAPASRMLDFFAQEQSQGGAPQLAVLELERHEPPPEAAQPDQLGGAGRTADKLRVAGSGLFRAGRMEAVLTPAQTRGLQWLGLDGRMEATPLSVELPLGGLAAANAYLQRATVRAGEAGGLPEFSIRLQVRAAVLELPEDLGPGWEEQVAALQERAVRREVEEALAATAGQGWDPCELYQLARQQAPGCYWGHQEDWGEQLARARFRVEVDCQVIHTGGAARRDQ</sequence>
<protein>
    <submittedName>
        <fullName evidence="10">Uncharacterized protein</fullName>
    </submittedName>
</protein>
<keyword evidence="5" id="KW-0472">Membrane</keyword>
<accession>A0A9D2B7D4</accession>
<reference evidence="10" key="2">
    <citation type="submission" date="2021-04" db="EMBL/GenBank/DDBJ databases">
        <authorList>
            <person name="Gilroy R."/>
        </authorList>
    </citation>
    <scope>NUCLEOTIDE SEQUENCE</scope>
    <source>
        <strain evidence="10">CHK188-5543</strain>
    </source>
</reference>
<dbReference type="Proteomes" id="UP000886800">
    <property type="component" value="Unassembled WGS sequence"/>
</dbReference>
<keyword evidence="4" id="KW-0732">Signal</keyword>
<reference evidence="10" key="1">
    <citation type="journal article" date="2021" name="PeerJ">
        <title>Extensive microbial diversity within the chicken gut microbiome revealed by metagenomics and culture.</title>
        <authorList>
            <person name="Gilroy R."/>
            <person name="Ravi A."/>
            <person name="Getino M."/>
            <person name="Pursley I."/>
            <person name="Horton D.L."/>
            <person name="Alikhan N.F."/>
            <person name="Baker D."/>
            <person name="Gharbi K."/>
            <person name="Hall N."/>
            <person name="Watson M."/>
            <person name="Adriaenssens E.M."/>
            <person name="Foster-Nyarko E."/>
            <person name="Jarju S."/>
            <person name="Secka A."/>
            <person name="Antonio M."/>
            <person name="Oren A."/>
            <person name="Chaudhuri R.R."/>
            <person name="La Ragione R."/>
            <person name="Hildebrand F."/>
            <person name="Pallen M.J."/>
        </authorList>
    </citation>
    <scope>NUCLEOTIDE SEQUENCE</scope>
    <source>
        <strain evidence="10">CHK188-5543</strain>
    </source>
</reference>
<dbReference type="EMBL" id="DXES01000037">
    <property type="protein sequence ID" value="HIX64977.1"/>
    <property type="molecule type" value="Genomic_DNA"/>
</dbReference>
<dbReference type="GO" id="GO:0009847">
    <property type="term" value="P:spore germination"/>
    <property type="evidence" value="ECO:0007669"/>
    <property type="project" value="InterPro"/>
</dbReference>
<dbReference type="InterPro" id="IPR046953">
    <property type="entry name" value="Spore_GerAC-like_C"/>
</dbReference>
<dbReference type="InterPro" id="IPR057336">
    <property type="entry name" value="GerAC_N"/>
</dbReference>
<keyword evidence="6" id="KW-0564">Palmitate</keyword>
<dbReference type="AlphaFoldDB" id="A0A9D2B7D4"/>
<dbReference type="GO" id="GO:0016020">
    <property type="term" value="C:membrane"/>
    <property type="evidence" value="ECO:0007669"/>
    <property type="project" value="UniProtKB-SubCell"/>
</dbReference>
<keyword evidence="7" id="KW-0449">Lipoprotein</keyword>
<evidence type="ECO:0000256" key="2">
    <source>
        <dbReference type="ARBA" id="ARBA00007886"/>
    </source>
</evidence>
<evidence type="ECO:0000256" key="7">
    <source>
        <dbReference type="ARBA" id="ARBA00023288"/>
    </source>
</evidence>
<evidence type="ECO:0000256" key="4">
    <source>
        <dbReference type="ARBA" id="ARBA00022729"/>
    </source>
</evidence>
<evidence type="ECO:0000256" key="3">
    <source>
        <dbReference type="ARBA" id="ARBA00022544"/>
    </source>
</evidence>
<dbReference type="PROSITE" id="PS51257">
    <property type="entry name" value="PROKAR_LIPOPROTEIN"/>
    <property type="match status" value="1"/>
</dbReference>
<organism evidence="10 11">
    <name type="scientific">Candidatus Anaerotruncus excrementipullorum</name>
    <dbReference type="NCBI Taxonomy" id="2838465"/>
    <lineage>
        <taxon>Bacteria</taxon>
        <taxon>Bacillati</taxon>
        <taxon>Bacillota</taxon>
        <taxon>Clostridia</taxon>
        <taxon>Eubacteriales</taxon>
        <taxon>Oscillospiraceae</taxon>
        <taxon>Anaerotruncus</taxon>
    </lineage>
</organism>
<dbReference type="Pfam" id="PF25198">
    <property type="entry name" value="Spore_GerAC_N"/>
    <property type="match status" value="1"/>
</dbReference>